<keyword evidence="2" id="KW-0732">Signal</keyword>
<evidence type="ECO:0000256" key="2">
    <source>
        <dbReference type="SAM" id="SignalP"/>
    </source>
</evidence>
<evidence type="ECO:0000313" key="3">
    <source>
        <dbReference type="EMBL" id="SHJ86075.1"/>
    </source>
</evidence>
<dbReference type="AlphaFoldDB" id="A0A1M6MRD4"/>
<feature type="signal peptide" evidence="2">
    <location>
        <begin position="1"/>
        <end position="26"/>
    </location>
</feature>
<protein>
    <recommendedName>
        <fullName evidence="5">DUF4829 domain-containing protein</fullName>
    </recommendedName>
</protein>
<feature type="region of interest" description="Disordered" evidence="1">
    <location>
        <begin position="31"/>
        <end position="51"/>
    </location>
</feature>
<dbReference type="EMBL" id="FRAD01000008">
    <property type="protein sequence ID" value="SHJ86075.1"/>
    <property type="molecule type" value="Genomic_DNA"/>
</dbReference>
<organism evidence="3 4">
    <name type="scientific">Hathewaya proteolytica DSM 3090</name>
    <dbReference type="NCBI Taxonomy" id="1121331"/>
    <lineage>
        <taxon>Bacteria</taxon>
        <taxon>Bacillati</taxon>
        <taxon>Bacillota</taxon>
        <taxon>Clostridia</taxon>
        <taxon>Eubacteriales</taxon>
        <taxon>Clostridiaceae</taxon>
        <taxon>Hathewaya</taxon>
    </lineage>
</organism>
<feature type="chain" id="PRO_5039301213" description="DUF4829 domain-containing protein" evidence="2">
    <location>
        <begin position="27"/>
        <end position="180"/>
    </location>
</feature>
<dbReference type="STRING" id="1121331.SAMN02745248_01134"/>
<dbReference type="RefSeq" id="WP_072903155.1">
    <property type="nucleotide sequence ID" value="NZ_FRAD01000008.1"/>
</dbReference>
<dbReference type="Proteomes" id="UP000183952">
    <property type="component" value="Unassembled WGS sequence"/>
</dbReference>
<dbReference type="PROSITE" id="PS51257">
    <property type="entry name" value="PROKAR_LIPOPROTEIN"/>
    <property type="match status" value="1"/>
</dbReference>
<sequence>MRIKKNLIKLISMVLISILFIGCNNSKDKIDDKNNTKPISNTQLSSTDEKTVTDEYNNLESQEDNLLRRQFESKFATLLHYIDTGNTEELKKIVTKNITVEKNKIINNRGSKKEFTIPEAKIYYLPRCYTYYKTQKKFNIAYEMHVYGNIEFSDKTEVLYVEFIDEDGTWKLNGMEIDIN</sequence>
<evidence type="ECO:0000256" key="1">
    <source>
        <dbReference type="SAM" id="MobiDB-lite"/>
    </source>
</evidence>
<keyword evidence="4" id="KW-1185">Reference proteome</keyword>
<accession>A0A1M6MRD4</accession>
<name>A0A1M6MRD4_9CLOT</name>
<gene>
    <name evidence="3" type="ORF">SAMN02745248_01134</name>
</gene>
<proteinExistence type="predicted"/>
<evidence type="ECO:0008006" key="5">
    <source>
        <dbReference type="Google" id="ProtNLM"/>
    </source>
</evidence>
<reference evidence="3 4" key="1">
    <citation type="submission" date="2016-11" db="EMBL/GenBank/DDBJ databases">
        <authorList>
            <person name="Jaros S."/>
            <person name="Januszkiewicz K."/>
            <person name="Wedrychowicz H."/>
        </authorList>
    </citation>
    <scope>NUCLEOTIDE SEQUENCE [LARGE SCALE GENOMIC DNA]</scope>
    <source>
        <strain evidence="3 4">DSM 3090</strain>
    </source>
</reference>
<evidence type="ECO:0000313" key="4">
    <source>
        <dbReference type="Proteomes" id="UP000183952"/>
    </source>
</evidence>